<dbReference type="GO" id="GO:0016758">
    <property type="term" value="F:hexosyltransferase activity"/>
    <property type="evidence" value="ECO:0007669"/>
    <property type="project" value="UniProtKB-ARBA"/>
</dbReference>
<dbReference type="RefSeq" id="WP_004236789.1">
    <property type="nucleotide sequence ID" value="NZ_ABGYJJ040000001.1"/>
</dbReference>
<feature type="domain" description="Glycosyltransferase 2-like" evidence="1">
    <location>
        <begin position="8"/>
        <end position="131"/>
    </location>
</feature>
<comment type="caution">
    <text evidence="2">The sequence shown here is derived from an EMBL/GenBank/DDBJ whole genome shotgun (WGS) entry which is preliminary data.</text>
</comment>
<dbReference type="SUPFAM" id="SSF53448">
    <property type="entry name" value="Nucleotide-diphospho-sugar transferases"/>
    <property type="match status" value="1"/>
</dbReference>
<dbReference type="CDD" id="cd00761">
    <property type="entry name" value="Glyco_tranf_GTA_type"/>
    <property type="match status" value="1"/>
</dbReference>
<dbReference type="InterPro" id="IPR001173">
    <property type="entry name" value="Glyco_trans_2-like"/>
</dbReference>
<evidence type="ECO:0000313" key="3">
    <source>
        <dbReference type="Proteomes" id="UP000650477"/>
    </source>
</evidence>
<proteinExistence type="predicted"/>
<dbReference type="Gene3D" id="3.90.550.10">
    <property type="entry name" value="Spore Coat Polysaccharide Biosynthesis Protein SpsA, Chain A"/>
    <property type="match status" value="1"/>
</dbReference>
<protein>
    <submittedName>
        <fullName evidence="2">Beta-1,3-glucosyltransferase</fullName>
    </submittedName>
</protein>
<gene>
    <name evidence="2" type="ORF">CYG68_02465</name>
</gene>
<evidence type="ECO:0000259" key="1">
    <source>
        <dbReference type="Pfam" id="PF00535"/>
    </source>
</evidence>
<evidence type="ECO:0000313" key="2">
    <source>
        <dbReference type="EMBL" id="MBE8611282.1"/>
    </source>
</evidence>
<dbReference type="Proteomes" id="UP000650477">
    <property type="component" value="Unassembled WGS sequence"/>
</dbReference>
<sequence>MSSNALVSVIIPAYNAEKFIGRALDSVIKQTWPSVEIVIIDDGSSDNTAAVCREYMSSHDHIRYIRKQNGGVSSARNEGIKAASGCYICFLDSDDTYEPDFIRTLVSKVTQDDRDFAYCLFRKIHSDGHITQSVCYDNTDTVITDFLNFDYFDICCLMLKKEFLDKNNLFFDSSMVVGEDVLFILECLNKGAFSYIKEYLYNYIYHSESLMNKKWKKADYISDLDAWKKILSYIAETYNKPDKSSVFSKVRAKVLSLQIQFMWNMLATGLYPDLKSYIKDFSYHKSDFTLIRKPGKNKFRLNIVLSGNIFVWRIARKFLTKKKNIIPAG</sequence>
<organism evidence="2 3">
    <name type="scientific">Morganella morganii</name>
    <name type="common">Proteus morganii</name>
    <dbReference type="NCBI Taxonomy" id="582"/>
    <lineage>
        <taxon>Bacteria</taxon>
        <taxon>Pseudomonadati</taxon>
        <taxon>Pseudomonadota</taxon>
        <taxon>Gammaproteobacteria</taxon>
        <taxon>Enterobacterales</taxon>
        <taxon>Morganellaceae</taxon>
        <taxon>Morganella</taxon>
    </lineage>
</organism>
<dbReference type="Pfam" id="PF00535">
    <property type="entry name" value="Glycos_transf_2"/>
    <property type="match status" value="1"/>
</dbReference>
<dbReference type="AlphaFoldDB" id="A0A2C5THZ7"/>
<dbReference type="InterPro" id="IPR029044">
    <property type="entry name" value="Nucleotide-diphossugar_trans"/>
</dbReference>
<accession>A0A2C5THZ7</accession>
<dbReference type="PANTHER" id="PTHR22916">
    <property type="entry name" value="GLYCOSYLTRANSFERASE"/>
    <property type="match status" value="1"/>
</dbReference>
<dbReference type="GeneID" id="93360865"/>
<reference evidence="2" key="1">
    <citation type="submission" date="2017-12" db="EMBL/GenBank/DDBJ databases">
        <title>Genome sequencing and analysis.</title>
        <authorList>
            <person name="Huang Y.-T."/>
        </authorList>
    </citation>
    <scope>NUCLEOTIDE SEQUENCE</scope>
    <source>
        <strain evidence="2">VGH116</strain>
    </source>
</reference>
<dbReference type="PANTHER" id="PTHR22916:SF3">
    <property type="entry name" value="UDP-GLCNAC:BETAGAL BETA-1,3-N-ACETYLGLUCOSAMINYLTRANSFERASE-LIKE PROTEIN 1"/>
    <property type="match status" value="1"/>
</dbReference>
<dbReference type="EMBL" id="PKLF01000002">
    <property type="protein sequence ID" value="MBE8611282.1"/>
    <property type="molecule type" value="Genomic_DNA"/>
</dbReference>
<keyword evidence="2" id="KW-0808">Transferase</keyword>
<name>A0A2C5THZ7_MORMO</name>